<organism evidence="1 2">
    <name type="scientific">Auriscalpium vulgare</name>
    <dbReference type="NCBI Taxonomy" id="40419"/>
    <lineage>
        <taxon>Eukaryota</taxon>
        <taxon>Fungi</taxon>
        <taxon>Dikarya</taxon>
        <taxon>Basidiomycota</taxon>
        <taxon>Agaricomycotina</taxon>
        <taxon>Agaricomycetes</taxon>
        <taxon>Russulales</taxon>
        <taxon>Auriscalpiaceae</taxon>
        <taxon>Auriscalpium</taxon>
    </lineage>
</organism>
<protein>
    <submittedName>
        <fullName evidence="1">Uncharacterized protein</fullName>
    </submittedName>
</protein>
<dbReference type="EMBL" id="MU275967">
    <property type="protein sequence ID" value="KAI0044934.1"/>
    <property type="molecule type" value="Genomic_DNA"/>
</dbReference>
<keyword evidence="2" id="KW-1185">Reference proteome</keyword>
<accession>A0ACB8RL12</accession>
<reference evidence="1" key="2">
    <citation type="journal article" date="2022" name="New Phytol.">
        <title>Evolutionary transition to the ectomycorrhizal habit in the genomes of a hyperdiverse lineage of mushroom-forming fungi.</title>
        <authorList>
            <person name="Looney B."/>
            <person name="Miyauchi S."/>
            <person name="Morin E."/>
            <person name="Drula E."/>
            <person name="Courty P.E."/>
            <person name="Kohler A."/>
            <person name="Kuo A."/>
            <person name="LaButti K."/>
            <person name="Pangilinan J."/>
            <person name="Lipzen A."/>
            <person name="Riley R."/>
            <person name="Andreopoulos W."/>
            <person name="He G."/>
            <person name="Johnson J."/>
            <person name="Nolan M."/>
            <person name="Tritt A."/>
            <person name="Barry K.W."/>
            <person name="Grigoriev I.V."/>
            <person name="Nagy L.G."/>
            <person name="Hibbett D."/>
            <person name="Henrissat B."/>
            <person name="Matheny P.B."/>
            <person name="Labbe J."/>
            <person name="Martin F.M."/>
        </authorList>
    </citation>
    <scope>NUCLEOTIDE SEQUENCE</scope>
    <source>
        <strain evidence="1">FP105234-sp</strain>
    </source>
</reference>
<reference evidence="1" key="1">
    <citation type="submission" date="2021-02" db="EMBL/GenBank/DDBJ databases">
        <authorList>
            <consortium name="DOE Joint Genome Institute"/>
            <person name="Ahrendt S."/>
            <person name="Looney B.P."/>
            <person name="Miyauchi S."/>
            <person name="Morin E."/>
            <person name="Drula E."/>
            <person name="Courty P.E."/>
            <person name="Chicoki N."/>
            <person name="Fauchery L."/>
            <person name="Kohler A."/>
            <person name="Kuo A."/>
            <person name="Labutti K."/>
            <person name="Pangilinan J."/>
            <person name="Lipzen A."/>
            <person name="Riley R."/>
            <person name="Andreopoulos W."/>
            <person name="He G."/>
            <person name="Johnson J."/>
            <person name="Barry K.W."/>
            <person name="Grigoriev I.V."/>
            <person name="Nagy L."/>
            <person name="Hibbett D."/>
            <person name="Henrissat B."/>
            <person name="Matheny P.B."/>
            <person name="Labbe J."/>
            <person name="Martin F."/>
        </authorList>
    </citation>
    <scope>NUCLEOTIDE SEQUENCE</scope>
    <source>
        <strain evidence="1">FP105234-sp</strain>
    </source>
</reference>
<dbReference type="Proteomes" id="UP000814033">
    <property type="component" value="Unassembled WGS sequence"/>
</dbReference>
<evidence type="ECO:0000313" key="1">
    <source>
        <dbReference type="EMBL" id="KAI0044934.1"/>
    </source>
</evidence>
<name>A0ACB8RL12_9AGAM</name>
<comment type="caution">
    <text evidence="1">The sequence shown here is derived from an EMBL/GenBank/DDBJ whole genome shotgun (WGS) entry which is preliminary data.</text>
</comment>
<gene>
    <name evidence="1" type="ORF">FA95DRAFT_1574161</name>
</gene>
<sequence length="178" mass="20119">MPIEKGDILLIPSPGTEARTSNTIEWSQTLTRQTAGYIALVVQSRPTRNPPPLFGRAGVLIFIAAEWFTDAYLGGVAHKTASGEYELTIDDKFQYAQRRRSADEHPGTERIVVFERFVVFHDKARKMHHHQFLQTLLTRDIDWVGTEAANPSVLGYDTVEQARANFSSDFTGDYLQTF</sequence>
<evidence type="ECO:0000313" key="2">
    <source>
        <dbReference type="Proteomes" id="UP000814033"/>
    </source>
</evidence>
<proteinExistence type="predicted"/>